<evidence type="ECO:0000313" key="2">
    <source>
        <dbReference type="EMBL" id="TRX98313.1"/>
    </source>
</evidence>
<gene>
    <name evidence="2" type="ORF">FHL15_000958</name>
</gene>
<feature type="compositionally biased region" description="Polar residues" evidence="1">
    <location>
        <begin position="510"/>
        <end position="535"/>
    </location>
</feature>
<feature type="compositionally biased region" description="Basic and acidic residues" evidence="1">
    <location>
        <begin position="429"/>
        <end position="441"/>
    </location>
</feature>
<dbReference type="Proteomes" id="UP000319160">
    <property type="component" value="Unassembled WGS sequence"/>
</dbReference>
<proteinExistence type="predicted"/>
<comment type="caution">
    <text evidence="2">The sequence shown here is derived from an EMBL/GenBank/DDBJ whole genome shotgun (WGS) entry which is preliminary data.</text>
</comment>
<feature type="region of interest" description="Disordered" evidence="1">
    <location>
        <begin position="642"/>
        <end position="665"/>
    </location>
</feature>
<feature type="region of interest" description="Disordered" evidence="1">
    <location>
        <begin position="292"/>
        <end position="374"/>
    </location>
</feature>
<dbReference type="OrthoDB" id="5244599at2759"/>
<feature type="compositionally biased region" description="Polar residues" evidence="1">
    <location>
        <begin position="407"/>
        <end position="416"/>
    </location>
</feature>
<feature type="compositionally biased region" description="Low complexity" evidence="1">
    <location>
        <begin position="609"/>
        <end position="625"/>
    </location>
</feature>
<feature type="compositionally biased region" description="Polar residues" evidence="1">
    <location>
        <begin position="304"/>
        <end position="317"/>
    </location>
</feature>
<accession>A0A553IDP9</accession>
<feature type="compositionally biased region" description="Polar residues" evidence="1">
    <location>
        <begin position="122"/>
        <end position="133"/>
    </location>
</feature>
<feature type="compositionally biased region" description="Basic and acidic residues" evidence="1">
    <location>
        <begin position="318"/>
        <end position="335"/>
    </location>
</feature>
<feature type="region of interest" description="Disordered" evidence="1">
    <location>
        <begin position="465"/>
        <end position="577"/>
    </location>
</feature>
<dbReference type="EMBL" id="VFLP01000003">
    <property type="protein sequence ID" value="TRX98313.1"/>
    <property type="molecule type" value="Genomic_DNA"/>
</dbReference>
<feature type="compositionally biased region" description="Basic and acidic residues" evidence="1">
    <location>
        <begin position="43"/>
        <end position="57"/>
    </location>
</feature>
<keyword evidence="3" id="KW-1185">Reference proteome</keyword>
<feature type="compositionally biased region" description="Polar residues" evidence="1">
    <location>
        <begin position="652"/>
        <end position="665"/>
    </location>
</feature>
<feature type="region of interest" description="Disordered" evidence="1">
    <location>
        <begin position="1"/>
        <end position="259"/>
    </location>
</feature>
<feature type="compositionally biased region" description="Polar residues" evidence="1">
    <location>
        <begin position="471"/>
        <end position="483"/>
    </location>
</feature>
<feature type="region of interest" description="Disordered" evidence="1">
    <location>
        <begin position="392"/>
        <end position="441"/>
    </location>
</feature>
<organism evidence="2 3">
    <name type="scientific">Xylaria flabelliformis</name>
    <dbReference type="NCBI Taxonomy" id="2512241"/>
    <lineage>
        <taxon>Eukaryota</taxon>
        <taxon>Fungi</taxon>
        <taxon>Dikarya</taxon>
        <taxon>Ascomycota</taxon>
        <taxon>Pezizomycotina</taxon>
        <taxon>Sordariomycetes</taxon>
        <taxon>Xylariomycetidae</taxon>
        <taxon>Xylariales</taxon>
        <taxon>Xylariaceae</taxon>
        <taxon>Xylaria</taxon>
    </lineage>
</organism>
<feature type="region of interest" description="Disordered" evidence="1">
    <location>
        <begin position="605"/>
        <end position="625"/>
    </location>
</feature>
<feature type="compositionally biased region" description="Polar residues" evidence="1">
    <location>
        <begin position="543"/>
        <end position="562"/>
    </location>
</feature>
<dbReference type="AlphaFoldDB" id="A0A553IDP9"/>
<feature type="compositionally biased region" description="Polar residues" evidence="1">
    <location>
        <begin position="69"/>
        <end position="95"/>
    </location>
</feature>
<evidence type="ECO:0000313" key="3">
    <source>
        <dbReference type="Proteomes" id="UP000319160"/>
    </source>
</evidence>
<reference evidence="3" key="1">
    <citation type="submission" date="2019-06" db="EMBL/GenBank/DDBJ databases">
        <title>Draft genome sequence of the griseofulvin-producing fungus Xylaria cubensis strain G536.</title>
        <authorList>
            <person name="Mead M.E."/>
            <person name="Raja H.A."/>
            <person name="Steenwyk J.L."/>
            <person name="Knowles S.L."/>
            <person name="Oberlies N.H."/>
            <person name="Rokas A."/>
        </authorList>
    </citation>
    <scope>NUCLEOTIDE SEQUENCE [LARGE SCALE GENOMIC DNA]</scope>
    <source>
        <strain evidence="3">G536</strain>
    </source>
</reference>
<sequence>MASFTNVDAPGAYPATPLEEPTSQTQHSNLQRQGDLNQTTPRSLEHDLNSSRERGSDKPGFMTGAYSRVGTQPSAPTQNAKNANYTYDDIASQSPYGEDTRLPNPATDLAAKTPASAPAENTAINSINKTSIHNHGGDHNKIQSGLRGSTHTEHTEPYWGDIPFGTGVYNGVTGHGSNETATEGSLHDQHATSTNTGIYNGVTGHGSKQSTRPESSKYDEGITTTDSADQQRAFPLGHNGSTTAATTKPNDMSEHKRDSRFQEGFASAGAAAAGGYAAHEYLYKDYDRNAKSTNDKLSGEKPNQLGQNTPDVFSQTRSQERQDTLNKHEGREQSLPHRPFVAAPVPDTQEKTLDRQPLDTENVNKHQKKDDSNFAKSAATAAFAGAGAYGLDKNAHRDSTKEHPSKSENMVSQSTAREPVRSDALPTHAENETKHHKMEDSSFEKYGAAAAAAGAGAYGANKYANRDSAKETSPVTENNTSRSTAREPTRNNEQVVGDNSRAQPEYNVLSDGTPSGIATNSAHQSGNVVHSTASQSERHNVTSDRTSASETRSTGRISSDSSHGGLYNVLSSGTPSGINVEHIRAEKEHHHEPEHKQHSAANKYLSNVSTPPSSSRTAAAAERNPTAALENTSLPAEQAVNKAPEQLPSAGNKISTGSGYTSGHQMTHKCTNCGQEDDISHYMRV</sequence>
<feature type="compositionally biased region" description="Basic and acidic residues" evidence="1">
    <location>
        <begin position="393"/>
        <end position="406"/>
    </location>
</feature>
<protein>
    <submittedName>
        <fullName evidence="2">Uncharacterized protein</fullName>
    </submittedName>
</protein>
<feature type="compositionally biased region" description="Basic and acidic residues" evidence="1">
    <location>
        <begin position="348"/>
        <end position="373"/>
    </location>
</feature>
<evidence type="ECO:0000256" key="1">
    <source>
        <dbReference type="SAM" id="MobiDB-lite"/>
    </source>
</evidence>
<name>A0A553IDP9_9PEZI</name>
<feature type="compositionally biased region" description="Polar residues" evidence="1">
    <location>
        <begin position="21"/>
        <end position="42"/>
    </location>
</feature>
<feature type="compositionally biased region" description="Polar residues" evidence="1">
    <location>
        <begin position="239"/>
        <end position="250"/>
    </location>
</feature>